<feature type="signal peptide" evidence="2">
    <location>
        <begin position="1"/>
        <end position="30"/>
    </location>
</feature>
<gene>
    <name evidence="3" type="ORF">LDHU3_09.1650</name>
</gene>
<dbReference type="EMBL" id="LR812629">
    <property type="protein sequence ID" value="CAC5427929.1"/>
    <property type="molecule type" value="Genomic_DNA"/>
</dbReference>
<feature type="transmembrane region" description="Helical" evidence="1">
    <location>
        <begin position="551"/>
        <end position="574"/>
    </location>
</feature>
<keyword evidence="1" id="KW-0472">Membrane</keyword>
<dbReference type="VEuPathDB" id="TriTrypDB:LdBPK_091400.1"/>
<keyword evidence="1" id="KW-1133">Transmembrane helix</keyword>
<accession>A0A6J8F6Z5</accession>
<feature type="chain" id="PRO_5027100398" evidence="2">
    <location>
        <begin position="31"/>
        <end position="607"/>
    </location>
</feature>
<reference evidence="3" key="1">
    <citation type="submission" date="2020-06" db="EMBL/GenBank/DDBJ databases">
        <authorList>
            <person name="Camacho E."/>
            <person name="Gonzalez-de la Fuente S."/>
            <person name="Rastrojo A."/>
            <person name="Peiro-Pastor R."/>
            <person name="Solana JC."/>
            <person name="Tabera L."/>
            <person name="Gamarro F."/>
            <person name="Carrasco-Ramiro F."/>
            <person name="Requena JM."/>
            <person name="Aguado B."/>
        </authorList>
    </citation>
    <scope>NUCLEOTIDE SEQUENCE</scope>
</reference>
<dbReference type="Proteomes" id="UP000601710">
    <property type="component" value="Chromosome 9"/>
</dbReference>
<dbReference type="VEuPathDB" id="TriTrypDB:LDHU3_09.1650"/>
<name>A0A6J8F6Z5_LEIDO</name>
<sequence>MTRKVAAAAVLATAALLLLHTASFASVAAAAVSPTHVSSPPTAAQRQRLRSLAAYAERVGMALELFVGRHYESDTTDIKATASQFAEDSHLHPSAISAPMPSADRMPLLGFVTQCLQHPHIVVQSSVQSVMRFASAGRTLASVLVGASLDKDTEALLAKVEADADLHAEVGSAMAPLFVSPTNAHRTPAAIRQAARAVSTPPTKVAPLRQVFRSSIHQPAETLVTQPAEVTPLSCISGVNAYSSNAIVACRNSNDTYTAAEYVSLSLHEQEQCDGYISKDEPFTETCVCAQDYYMTYVNESSYLCRSRPLDVQILLEDKHLCFSQADVALGLPGTMEGEYCIKTNRNGTLQLPVTWKYNFLSDEAMLAASVFSHHVPPQVPQESEGLQWVVMSGSRPVMGNYSELSMSTDVFSYLVAGYAGSGQSPPSPNDVGFYLSASTELLSAAAFSAVFCFTSPRKTKDQLKEVPLKTESVLKQYLGNPDGVSSHSLTLDLSTVPNEFVEGNQMYVEVGLKGGPSIYYYRVARIHVSFTDLAEPPTNAHEYKKPLDPLYTLLIAAVSALVIGTGLAVLWYYCMQPDDYDDRLVSDAQRKKAQKHHPGVNSRSVD</sequence>
<dbReference type="VEuPathDB" id="TriTrypDB:LdCL_090020400"/>
<evidence type="ECO:0000256" key="2">
    <source>
        <dbReference type="SAM" id="SignalP"/>
    </source>
</evidence>
<evidence type="ECO:0000256" key="1">
    <source>
        <dbReference type="SAM" id="Phobius"/>
    </source>
</evidence>
<evidence type="ECO:0000313" key="4">
    <source>
        <dbReference type="Proteomes" id="UP000601710"/>
    </source>
</evidence>
<keyword evidence="2" id="KW-0732">Signal</keyword>
<evidence type="ECO:0000313" key="3">
    <source>
        <dbReference type="EMBL" id="CAC5427929.1"/>
    </source>
</evidence>
<keyword evidence="1" id="KW-0812">Transmembrane</keyword>
<dbReference type="AlphaFoldDB" id="A0A6J8F6Z5"/>
<proteinExistence type="predicted"/>
<dbReference type="SMR" id="A0A6J8F6Z5"/>
<protein>
    <submittedName>
        <fullName evidence="3">Hypothetical_protein_conserved</fullName>
    </submittedName>
</protein>
<organism evidence="3 4">
    <name type="scientific">Leishmania donovani</name>
    <dbReference type="NCBI Taxonomy" id="5661"/>
    <lineage>
        <taxon>Eukaryota</taxon>
        <taxon>Discoba</taxon>
        <taxon>Euglenozoa</taxon>
        <taxon>Kinetoplastea</taxon>
        <taxon>Metakinetoplastina</taxon>
        <taxon>Trypanosomatida</taxon>
        <taxon>Trypanosomatidae</taxon>
        <taxon>Leishmaniinae</taxon>
        <taxon>Leishmania</taxon>
    </lineage>
</organism>